<organism evidence="2 3">
    <name type="scientific">Sphingomonas bacterium</name>
    <dbReference type="NCBI Taxonomy" id="1895847"/>
    <lineage>
        <taxon>Bacteria</taxon>
        <taxon>Pseudomonadati</taxon>
        <taxon>Pseudomonadota</taxon>
        <taxon>Alphaproteobacteria</taxon>
        <taxon>Sphingomonadales</taxon>
        <taxon>Sphingomonadaceae</taxon>
        <taxon>Sphingomonas</taxon>
    </lineage>
</organism>
<name>A0A3D0WBP4_9SPHN</name>
<dbReference type="Proteomes" id="UP000262699">
    <property type="component" value="Unassembled WGS sequence"/>
</dbReference>
<gene>
    <name evidence="2" type="ORF">DEP91_08290</name>
</gene>
<feature type="non-terminal residue" evidence="2">
    <location>
        <position position="53"/>
    </location>
</feature>
<proteinExistence type="predicted"/>
<keyword evidence="1" id="KW-1133">Transmembrane helix</keyword>
<accession>A0A3D0WBP4</accession>
<feature type="transmembrane region" description="Helical" evidence="1">
    <location>
        <begin position="6"/>
        <end position="28"/>
    </location>
</feature>
<comment type="caution">
    <text evidence="2">The sequence shown here is derived from an EMBL/GenBank/DDBJ whole genome shotgun (WGS) entry which is preliminary data.</text>
</comment>
<keyword evidence="1" id="KW-0812">Transmembrane</keyword>
<protein>
    <submittedName>
        <fullName evidence="2">MFS transporter</fullName>
    </submittedName>
</protein>
<dbReference type="EMBL" id="DOYJ01000230">
    <property type="protein sequence ID" value="HCB76161.1"/>
    <property type="molecule type" value="Genomic_DNA"/>
</dbReference>
<dbReference type="AlphaFoldDB" id="A0A3D0WBP4"/>
<evidence type="ECO:0000256" key="1">
    <source>
        <dbReference type="SAM" id="Phobius"/>
    </source>
</evidence>
<dbReference type="SUPFAM" id="SSF103473">
    <property type="entry name" value="MFS general substrate transporter"/>
    <property type="match status" value="1"/>
</dbReference>
<evidence type="ECO:0000313" key="3">
    <source>
        <dbReference type="Proteomes" id="UP000262699"/>
    </source>
</evidence>
<reference evidence="2 3" key="1">
    <citation type="journal article" date="2018" name="Nat. Biotechnol.">
        <title>A standardized bacterial taxonomy based on genome phylogeny substantially revises the tree of life.</title>
        <authorList>
            <person name="Parks D.H."/>
            <person name="Chuvochina M."/>
            <person name="Waite D.W."/>
            <person name="Rinke C."/>
            <person name="Skarshewski A."/>
            <person name="Chaumeil P.A."/>
            <person name="Hugenholtz P."/>
        </authorList>
    </citation>
    <scope>NUCLEOTIDE SEQUENCE [LARGE SCALE GENOMIC DNA]</scope>
    <source>
        <strain evidence="2">UBA9015</strain>
    </source>
</reference>
<dbReference type="InterPro" id="IPR036259">
    <property type="entry name" value="MFS_trans_sf"/>
</dbReference>
<keyword evidence="1" id="KW-0472">Membrane</keyword>
<sequence length="53" mass="5846">MAGPRAWAGFTFMCIGMFMAILDIQIVATSLPTIQAALKIAPDRMVWIQTAYL</sequence>
<evidence type="ECO:0000313" key="2">
    <source>
        <dbReference type="EMBL" id="HCB76161.1"/>
    </source>
</evidence>